<organism evidence="1 2">
    <name type="scientific">Flavobacterium endoglycinae</name>
    <dbReference type="NCBI Taxonomy" id="2816357"/>
    <lineage>
        <taxon>Bacteria</taxon>
        <taxon>Pseudomonadati</taxon>
        <taxon>Bacteroidota</taxon>
        <taxon>Flavobacteriia</taxon>
        <taxon>Flavobacteriales</taxon>
        <taxon>Flavobacteriaceae</taxon>
        <taxon>Flavobacterium</taxon>
    </lineage>
</organism>
<dbReference type="RefSeq" id="WP_207296533.1">
    <property type="nucleotide sequence ID" value="NZ_CP071448.1"/>
</dbReference>
<evidence type="ECO:0000313" key="1">
    <source>
        <dbReference type="EMBL" id="QSW89339.1"/>
    </source>
</evidence>
<gene>
    <name evidence="1" type="ORF">J0383_00655</name>
</gene>
<proteinExistence type="predicted"/>
<reference evidence="1 2" key="1">
    <citation type="submission" date="2021-03" db="EMBL/GenBank/DDBJ databases">
        <title>Flavobacterium kribbensis sp. nov, an endophytic bacteria, isolated from soybean.</title>
        <authorList>
            <person name="Lee J."/>
            <person name="Seo J."/>
        </authorList>
    </citation>
    <scope>NUCLEOTIDE SEQUENCE [LARGE SCALE GENOMIC DNA]</scope>
    <source>
        <strain evidence="1 2">BB8</strain>
    </source>
</reference>
<evidence type="ECO:0000313" key="2">
    <source>
        <dbReference type="Proteomes" id="UP000663440"/>
    </source>
</evidence>
<sequence>MKQSHYIKLLNTSVYHTFYDNTKCNCLHFIPTDKTDKILKKFGFMINTVSNGFDLFANPTSTLSDTLDYISKTASQDFFEFNIKCSNPSFLLFTDLPVNFLGLVNYSSQKTQNEENTSTLVLNQSLETAPIARYFGNLKIYFEDLKNVSNNPILYKISFEARATQWQYYFINKNSLPLNNPVVTQKGSIQFKGPEQVTLQTGEKALLFTSDTTNIPLSEKPKYKFDLINKSESSGTDQGNSKGKVIIKGLPIPDVSRINIISNKEQNQVTSPMYIYL</sequence>
<dbReference type="Proteomes" id="UP000663440">
    <property type="component" value="Chromosome"/>
</dbReference>
<accession>A0ABX7QFE4</accession>
<name>A0ABX7QFE4_9FLAO</name>
<dbReference type="EMBL" id="CP071448">
    <property type="protein sequence ID" value="QSW89339.1"/>
    <property type="molecule type" value="Genomic_DNA"/>
</dbReference>
<protein>
    <submittedName>
        <fullName evidence="1">Uncharacterized protein</fullName>
    </submittedName>
</protein>
<keyword evidence="2" id="KW-1185">Reference proteome</keyword>